<dbReference type="InterPro" id="IPR049892">
    <property type="entry name" value="AA9"/>
</dbReference>
<dbReference type="GO" id="GO:0005576">
    <property type="term" value="C:extracellular region"/>
    <property type="evidence" value="ECO:0007669"/>
    <property type="project" value="UniProtKB-SubCell"/>
</dbReference>
<comment type="catalytic activity">
    <reaction evidence="14">
        <text>[(1-&gt;4)-beta-D-glucosyl]n+m + reduced acceptor + O2 = 4-dehydro-beta-D-glucosyl-[(1-&gt;4)-beta-D-glucosyl]n-1 + [(1-&gt;4)-beta-D-glucosyl]m + acceptor + H2O.</text>
        <dbReference type="EC" id="1.14.99.56"/>
    </reaction>
</comment>
<comment type="subcellular location">
    <subcellularLocation>
        <location evidence="2">Secreted</location>
    </subcellularLocation>
</comment>
<evidence type="ECO:0000313" key="18">
    <source>
        <dbReference type="Proteomes" id="UP001218188"/>
    </source>
</evidence>
<evidence type="ECO:0000256" key="1">
    <source>
        <dbReference type="ARBA" id="ARBA00001973"/>
    </source>
</evidence>
<sequence length="233" mass="25220">MAKAPSSTDVASWDGSGAVWFKIYEIPAIADGVTITFPATGLSEIEFTIPSALPSGQYLIRTEHIALHNASYYGGAQFYIACAQVQMVDVTSTDVRCYNSLEAGTSSTATVAAGSTVGFTVSGGPSNLYHPGVLNVYMAKAPSGTDVASWDGSGSVWFKEPGILIDIYYPIPTNYTQASPDGPSRATGLACLRIWRSRSSDFDDYDESDYDHNETNYDDNDEGHEHYIELHRL</sequence>
<evidence type="ECO:0000256" key="13">
    <source>
        <dbReference type="ARBA" id="ARBA00044502"/>
    </source>
</evidence>
<dbReference type="Proteomes" id="UP001218188">
    <property type="component" value="Unassembled WGS sequence"/>
</dbReference>
<evidence type="ECO:0000256" key="14">
    <source>
        <dbReference type="ARBA" id="ARBA00045077"/>
    </source>
</evidence>
<evidence type="ECO:0000256" key="12">
    <source>
        <dbReference type="ARBA" id="ARBA00023326"/>
    </source>
</evidence>
<keyword evidence="11" id="KW-0119">Carbohydrate metabolism</keyword>
<keyword evidence="6" id="KW-0136">Cellulose degradation</keyword>
<evidence type="ECO:0000256" key="6">
    <source>
        <dbReference type="ARBA" id="ARBA00023001"/>
    </source>
</evidence>
<evidence type="ECO:0000313" key="17">
    <source>
        <dbReference type="EMBL" id="KAJ7031709.1"/>
    </source>
</evidence>
<dbReference type="GO" id="GO:0004497">
    <property type="term" value="F:monooxygenase activity"/>
    <property type="evidence" value="ECO:0007669"/>
    <property type="project" value="UniProtKB-KW"/>
</dbReference>
<dbReference type="AlphaFoldDB" id="A0AAD6SQ73"/>
<reference evidence="17" key="1">
    <citation type="submission" date="2023-03" db="EMBL/GenBank/DDBJ databases">
        <title>Massive genome expansion in bonnet fungi (Mycena s.s.) driven by repeated elements and novel gene families across ecological guilds.</title>
        <authorList>
            <consortium name="Lawrence Berkeley National Laboratory"/>
            <person name="Harder C.B."/>
            <person name="Miyauchi S."/>
            <person name="Viragh M."/>
            <person name="Kuo A."/>
            <person name="Thoen E."/>
            <person name="Andreopoulos B."/>
            <person name="Lu D."/>
            <person name="Skrede I."/>
            <person name="Drula E."/>
            <person name="Henrissat B."/>
            <person name="Morin E."/>
            <person name="Kohler A."/>
            <person name="Barry K."/>
            <person name="LaButti K."/>
            <person name="Morin E."/>
            <person name="Salamov A."/>
            <person name="Lipzen A."/>
            <person name="Mereny Z."/>
            <person name="Hegedus B."/>
            <person name="Baldrian P."/>
            <person name="Stursova M."/>
            <person name="Weitz H."/>
            <person name="Taylor A."/>
            <person name="Grigoriev I.V."/>
            <person name="Nagy L.G."/>
            <person name="Martin F."/>
            <person name="Kauserud H."/>
        </authorList>
    </citation>
    <scope>NUCLEOTIDE SEQUENCE</scope>
    <source>
        <strain evidence="17">CBHHK200</strain>
    </source>
</reference>
<keyword evidence="18" id="KW-1185">Reference proteome</keyword>
<keyword evidence="17" id="KW-0378">Hydrolase</keyword>
<keyword evidence="9" id="KW-0503">Monooxygenase</keyword>
<dbReference type="GO" id="GO:0016787">
    <property type="term" value="F:hydrolase activity"/>
    <property type="evidence" value="ECO:0007669"/>
    <property type="project" value="UniProtKB-KW"/>
</dbReference>
<evidence type="ECO:0000256" key="10">
    <source>
        <dbReference type="ARBA" id="ARBA00023157"/>
    </source>
</evidence>
<evidence type="ECO:0000256" key="4">
    <source>
        <dbReference type="ARBA" id="ARBA00022723"/>
    </source>
</evidence>
<name>A0AAD6SQ73_9AGAR</name>
<gene>
    <name evidence="17" type="ORF">C8F04DRAFT_1397040</name>
</gene>
<dbReference type="Gene3D" id="2.70.50.70">
    <property type="match status" value="2"/>
</dbReference>
<keyword evidence="12" id="KW-0624">Polysaccharide degradation</keyword>
<dbReference type="Pfam" id="PF03443">
    <property type="entry name" value="AA9"/>
    <property type="match status" value="2"/>
</dbReference>
<proteinExistence type="inferred from homology"/>
<evidence type="ECO:0000256" key="8">
    <source>
        <dbReference type="ARBA" id="ARBA00023008"/>
    </source>
</evidence>
<evidence type="ECO:0000256" key="2">
    <source>
        <dbReference type="ARBA" id="ARBA00004613"/>
    </source>
</evidence>
<dbReference type="GO" id="GO:0030245">
    <property type="term" value="P:cellulose catabolic process"/>
    <property type="evidence" value="ECO:0007669"/>
    <property type="project" value="UniProtKB-KW"/>
</dbReference>
<dbReference type="EMBL" id="JARJCM010000079">
    <property type="protein sequence ID" value="KAJ7031709.1"/>
    <property type="molecule type" value="Genomic_DNA"/>
</dbReference>
<evidence type="ECO:0000256" key="5">
    <source>
        <dbReference type="ARBA" id="ARBA00022729"/>
    </source>
</evidence>
<keyword evidence="10" id="KW-1015">Disulfide bond</keyword>
<organism evidence="17 18">
    <name type="scientific">Mycena alexandri</name>
    <dbReference type="NCBI Taxonomy" id="1745969"/>
    <lineage>
        <taxon>Eukaryota</taxon>
        <taxon>Fungi</taxon>
        <taxon>Dikarya</taxon>
        <taxon>Basidiomycota</taxon>
        <taxon>Agaricomycotina</taxon>
        <taxon>Agaricomycetes</taxon>
        <taxon>Agaricomycetidae</taxon>
        <taxon>Agaricales</taxon>
        <taxon>Marasmiineae</taxon>
        <taxon>Mycenaceae</taxon>
        <taxon>Mycena</taxon>
    </lineage>
</organism>
<evidence type="ECO:0000256" key="3">
    <source>
        <dbReference type="ARBA" id="ARBA00022525"/>
    </source>
</evidence>
<evidence type="ECO:0000256" key="9">
    <source>
        <dbReference type="ARBA" id="ARBA00023033"/>
    </source>
</evidence>
<evidence type="ECO:0000256" key="7">
    <source>
        <dbReference type="ARBA" id="ARBA00023002"/>
    </source>
</evidence>
<comment type="caution">
    <text evidence="17">The sequence shown here is derived from an EMBL/GenBank/DDBJ whole genome shotgun (WGS) entry which is preliminary data.</text>
</comment>
<dbReference type="InterPro" id="IPR005103">
    <property type="entry name" value="AA9_LPMO"/>
</dbReference>
<feature type="domain" description="Auxiliary Activity family 9 catalytic" evidence="16">
    <location>
        <begin position="89"/>
        <end position="159"/>
    </location>
</feature>
<accession>A0AAD6SQ73</accession>
<comment type="cofactor">
    <cofactor evidence="1">
        <name>Cu(2+)</name>
        <dbReference type="ChEBI" id="CHEBI:29036"/>
    </cofactor>
</comment>
<protein>
    <recommendedName>
        <fullName evidence="15">lytic cellulose monooxygenase (C4-dehydrogenating)</fullName>
        <ecNumber evidence="15">1.14.99.56</ecNumber>
    </recommendedName>
</protein>
<dbReference type="PANTHER" id="PTHR33353">
    <property type="entry name" value="PUTATIVE (AFU_ORTHOLOGUE AFUA_1G12560)-RELATED"/>
    <property type="match status" value="1"/>
</dbReference>
<evidence type="ECO:0000259" key="16">
    <source>
        <dbReference type="Pfam" id="PF03443"/>
    </source>
</evidence>
<evidence type="ECO:0000256" key="11">
    <source>
        <dbReference type="ARBA" id="ARBA00023277"/>
    </source>
</evidence>
<feature type="domain" description="Auxiliary Activity family 9 catalytic" evidence="16">
    <location>
        <begin position="1"/>
        <end position="86"/>
    </location>
</feature>
<keyword evidence="4" id="KW-0479">Metal-binding</keyword>
<keyword evidence="3" id="KW-0964">Secreted</keyword>
<dbReference type="PANTHER" id="PTHR33353:SF10">
    <property type="entry name" value="ENDO-BETA-1,4-GLUCANASE D"/>
    <property type="match status" value="1"/>
</dbReference>
<evidence type="ECO:0000256" key="15">
    <source>
        <dbReference type="ARBA" id="ARBA00047174"/>
    </source>
</evidence>
<comment type="similarity">
    <text evidence="13">Belongs to the polysaccharide monooxygenase AA9 family.</text>
</comment>
<dbReference type="EC" id="1.14.99.56" evidence="15"/>
<keyword evidence="8" id="KW-0186">Copper</keyword>
<keyword evidence="5" id="KW-0732">Signal</keyword>
<dbReference type="GO" id="GO:0046872">
    <property type="term" value="F:metal ion binding"/>
    <property type="evidence" value="ECO:0007669"/>
    <property type="project" value="UniProtKB-KW"/>
</dbReference>
<keyword evidence="7" id="KW-0560">Oxidoreductase</keyword>